<sequence length="217" mass="24760">MATSHSSMTFHSVAYITKPLYTNLFQATPTTNKTIQDRFMISFEIHNDGTKDDLKLPTDDSLLTLTAFEEGKDVVVYVMSSMGEEQICAVKEVGGGIIIEIIVYVELIKPSLPVHTLDSPMTFFHAPGSVWGFNLRVLSRNIEFSAPLTASLIVVHSRTAKFLLSLKIQIRQRIFRINKLLSYNTSYVHLKLRWRRFEPSLCMWLPLQDKNGLLHKE</sequence>
<gene>
    <name evidence="2" type="ORF">ANE_LOCUS9749</name>
</gene>
<dbReference type="GO" id="GO:0045905">
    <property type="term" value="P:positive regulation of translational termination"/>
    <property type="evidence" value="ECO:0007669"/>
    <property type="project" value="InterPro"/>
</dbReference>
<dbReference type="GO" id="GO:0003746">
    <property type="term" value="F:translation elongation factor activity"/>
    <property type="evidence" value="ECO:0007669"/>
    <property type="project" value="InterPro"/>
</dbReference>
<protein>
    <recommendedName>
        <fullName evidence="1">Translation initiation factor 5A C-terminal domain-containing protein</fullName>
    </recommendedName>
</protein>
<feature type="domain" description="Translation initiation factor 5A C-terminal" evidence="1">
    <location>
        <begin position="40"/>
        <end position="91"/>
    </location>
</feature>
<dbReference type="GO" id="GO:0043022">
    <property type="term" value="F:ribosome binding"/>
    <property type="evidence" value="ECO:0007669"/>
    <property type="project" value="InterPro"/>
</dbReference>
<dbReference type="Gene3D" id="2.40.50.140">
    <property type="entry name" value="Nucleic acid-binding proteins"/>
    <property type="match status" value="1"/>
</dbReference>
<accession>A0A565BD65</accession>
<evidence type="ECO:0000259" key="1">
    <source>
        <dbReference type="SMART" id="SM01376"/>
    </source>
</evidence>
<dbReference type="GO" id="GO:0003723">
    <property type="term" value="F:RNA binding"/>
    <property type="evidence" value="ECO:0007669"/>
    <property type="project" value="InterPro"/>
</dbReference>
<dbReference type="InterPro" id="IPR020189">
    <property type="entry name" value="IF5A_C"/>
</dbReference>
<keyword evidence="3" id="KW-1185">Reference proteome</keyword>
<organism evidence="2 3">
    <name type="scientific">Arabis nemorensis</name>
    <dbReference type="NCBI Taxonomy" id="586526"/>
    <lineage>
        <taxon>Eukaryota</taxon>
        <taxon>Viridiplantae</taxon>
        <taxon>Streptophyta</taxon>
        <taxon>Embryophyta</taxon>
        <taxon>Tracheophyta</taxon>
        <taxon>Spermatophyta</taxon>
        <taxon>Magnoliopsida</taxon>
        <taxon>eudicotyledons</taxon>
        <taxon>Gunneridae</taxon>
        <taxon>Pentapetalae</taxon>
        <taxon>rosids</taxon>
        <taxon>malvids</taxon>
        <taxon>Brassicales</taxon>
        <taxon>Brassicaceae</taxon>
        <taxon>Arabideae</taxon>
        <taxon>Arabis</taxon>
    </lineage>
</organism>
<evidence type="ECO:0000313" key="2">
    <source>
        <dbReference type="EMBL" id="VVA99304.1"/>
    </source>
</evidence>
<dbReference type="SMART" id="SM01376">
    <property type="entry name" value="eIF-5a"/>
    <property type="match status" value="1"/>
</dbReference>
<dbReference type="AlphaFoldDB" id="A0A565BD65"/>
<dbReference type="Pfam" id="PF01287">
    <property type="entry name" value="eIF-5a"/>
    <property type="match status" value="1"/>
</dbReference>
<proteinExistence type="predicted"/>
<dbReference type="EMBL" id="CABITT030000003">
    <property type="protein sequence ID" value="VVA99304.1"/>
    <property type="molecule type" value="Genomic_DNA"/>
</dbReference>
<comment type="caution">
    <text evidence="2">The sequence shown here is derived from an EMBL/GenBank/DDBJ whole genome shotgun (WGS) entry which is preliminary data.</text>
</comment>
<dbReference type="GO" id="GO:0045901">
    <property type="term" value="P:positive regulation of translational elongation"/>
    <property type="evidence" value="ECO:0007669"/>
    <property type="project" value="InterPro"/>
</dbReference>
<evidence type="ECO:0000313" key="3">
    <source>
        <dbReference type="Proteomes" id="UP000489600"/>
    </source>
</evidence>
<name>A0A565BD65_9BRAS</name>
<dbReference type="InterPro" id="IPR012340">
    <property type="entry name" value="NA-bd_OB-fold"/>
</dbReference>
<reference evidence="2" key="1">
    <citation type="submission" date="2019-07" db="EMBL/GenBank/DDBJ databases">
        <authorList>
            <person name="Dittberner H."/>
        </authorList>
    </citation>
    <scope>NUCLEOTIDE SEQUENCE [LARGE SCALE GENOMIC DNA]</scope>
</reference>
<dbReference type="SUPFAM" id="SSF50249">
    <property type="entry name" value="Nucleic acid-binding proteins"/>
    <property type="match status" value="1"/>
</dbReference>
<dbReference type="Proteomes" id="UP000489600">
    <property type="component" value="Unassembled WGS sequence"/>
</dbReference>